<feature type="region of interest" description="Disordered" evidence="1">
    <location>
        <begin position="426"/>
        <end position="450"/>
    </location>
</feature>
<dbReference type="EMBL" id="CP097218">
    <property type="protein sequence ID" value="UQN28462.1"/>
    <property type="molecule type" value="Genomic_DNA"/>
</dbReference>
<proteinExistence type="predicted"/>
<dbReference type="Pfam" id="PF01590">
    <property type="entry name" value="GAF"/>
    <property type="match status" value="1"/>
</dbReference>
<sequence length="450" mass="48479">MHLPSRAGRLPTDAGYQHGVLRAHEDLPAATSPENERSMVRGPVLESWRRSLDLLPRDASAPVRAGVSGAELAEVRRRHVFSAVLPMLHERLIEPAVEAGLLVALGDEQGRLLWLEGPSPQRTLAEDVGFVVGADWSEDAMGTNAPALALASGSAIQVAGAEHYVEVIQGWSCSAVPLLDPASGEVLGVIDVTGDERAVGPLVLPLLRAAARAAQAELPHRGDEAADPAPMLRFQRTVADPRTGDLELLLTGRRTSLIRRGRVTACLSGRHAELLTLLHLHPDGLGAGELAESLYGSVDAVGTVRAEVLRLRRVLQGFAGDALSLDSRPYHLQGELDSDLLRTRAAVDGGDVDEVLAHYEGRLLPASEAPEIRRLRERTSAVVRALMLENADHEQLWRYAQLPENESDLEVLMAVLTLAPPDAPERAAAAARAEALEAEEQEERTRADVR</sequence>
<dbReference type="InterPro" id="IPR029016">
    <property type="entry name" value="GAF-like_dom_sf"/>
</dbReference>
<dbReference type="InterPro" id="IPR003018">
    <property type="entry name" value="GAF"/>
</dbReference>
<evidence type="ECO:0000313" key="4">
    <source>
        <dbReference type="Proteomes" id="UP001055868"/>
    </source>
</evidence>
<protein>
    <submittedName>
        <fullName evidence="3">Transcriptional regulator</fullName>
    </submittedName>
</protein>
<dbReference type="RefSeq" id="WP_249477551.1">
    <property type="nucleotide sequence ID" value="NZ_CP097218.1"/>
</dbReference>
<gene>
    <name evidence="3" type="ORF">M4486_12520</name>
</gene>
<keyword evidence="4" id="KW-1185">Reference proteome</keyword>
<organism evidence="3 4">
    <name type="scientific">Brachybacterium kimchii</name>
    <dbReference type="NCBI Taxonomy" id="2942909"/>
    <lineage>
        <taxon>Bacteria</taxon>
        <taxon>Bacillati</taxon>
        <taxon>Actinomycetota</taxon>
        <taxon>Actinomycetes</taxon>
        <taxon>Micrococcales</taxon>
        <taxon>Dermabacteraceae</taxon>
        <taxon>Brachybacterium</taxon>
    </lineage>
</organism>
<name>A0ABY4N3X0_9MICO</name>
<accession>A0ABY4N3X0</accession>
<evidence type="ECO:0000256" key="1">
    <source>
        <dbReference type="SAM" id="MobiDB-lite"/>
    </source>
</evidence>
<reference evidence="3" key="1">
    <citation type="submission" date="2022-05" db="EMBL/GenBank/DDBJ databases">
        <title>Genomic analysis of Brachybacterium sp. CBA3104.</title>
        <authorList>
            <person name="Roh S.W."/>
            <person name="Kim Y.B."/>
            <person name="Kim Y."/>
        </authorList>
    </citation>
    <scope>NUCLEOTIDE SEQUENCE</scope>
    <source>
        <strain evidence="3">CBA3104</strain>
    </source>
</reference>
<feature type="domain" description="GAF" evidence="2">
    <location>
        <begin position="125"/>
        <end position="214"/>
    </location>
</feature>
<dbReference type="Gene3D" id="3.30.450.40">
    <property type="match status" value="1"/>
</dbReference>
<evidence type="ECO:0000259" key="2">
    <source>
        <dbReference type="Pfam" id="PF01590"/>
    </source>
</evidence>
<dbReference type="Proteomes" id="UP001055868">
    <property type="component" value="Chromosome"/>
</dbReference>
<evidence type="ECO:0000313" key="3">
    <source>
        <dbReference type="EMBL" id="UQN28462.1"/>
    </source>
</evidence>